<comment type="similarity">
    <text evidence="2">Belongs to the major facilitator superfamily. Sugar transporter (TC 2.A.1.1) family.</text>
</comment>
<accession>A0AAN9YSN6</accession>
<organism evidence="8 9">
    <name type="scientific">Diatrype stigma</name>
    <dbReference type="NCBI Taxonomy" id="117547"/>
    <lineage>
        <taxon>Eukaryota</taxon>
        <taxon>Fungi</taxon>
        <taxon>Dikarya</taxon>
        <taxon>Ascomycota</taxon>
        <taxon>Pezizomycotina</taxon>
        <taxon>Sordariomycetes</taxon>
        <taxon>Xylariomycetidae</taxon>
        <taxon>Xylariales</taxon>
        <taxon>Diatrypaceae</taxon>
        <taxon>Diatrype</taxon>
    </lineage>
</organism>
<dbReference type="PROSITE" id="PS50850">
    <property type="entry name" value="MFS"/>
    <property type="match status" value="1"/>
</dbReference>
<feature type="transmembrane region" description="Helical" evidence="6">
    <location>
        <begin position="330"/>
        <end position="350"/>
    </location>
</feature>
<feature type="transmembrane region" description="Helical" evidence="6">
    <location>
        <begin position="433"/>
        <end position="451"/>
    </location>
</feature>
<evidence type="ECO:0000256" key="5">
    <source>
        <dbReference type="ARBA" id="ARBA00023136"/>
    </source>
</evidence>
<feature type="transmembrane region" description="Helical" evidence="6">
    <location>
        <begin position="267"/>
        <end position="288"/>
    </location>
</feature>
<dbReference type="InterPro" id="IPR005828">
    <property type="entry name" value="MFS_sugar_transport-like"/>
</dbReference>
<reference evidence="8 9" key="1">
    <citation type="submission" date="2024-02" db="EMBL/GenBank/DDBJ databases">
        <title>De novo assembly and annotation of 12 fungi associated with fruit tree decline syndrome in Ontario, Canada.</title>
        <authorList>
            <person name="Sulman M."/>
            <person name="Ellouze W."/>
            <person name="Ilyukhin E."/>
        </authorList>
    </citation>
    <scope>NUCLEOTIDE SEQUENCE [LARGE SCALE GENOMIC DNA]</scope>
    <source>
        <strain evidence="8 9">M11/M66-122</strain>
    </source>
</reference>
<dbReference type="Pfam" id="PF00083">
    <property type="entry name" value="Sugar_tr"/>
    <property type="match status" value="1"/>
</dbReference>
<feature type="domain" description="Major facilitator superfamily (MFS) profile" evidence="7">
    <location>
        <begin position="10"/>
        <end position="455"/>
    </location>
</feature>
<name>A0AAN9YSN6_9PEZI</name>
<evidence type="ECO:0000313" key="9">
    <source>
        <dbReference type="Proteomes" id="UP001320420"/>
    </source>
</evidence>
<keyword evidence="4 6" id="KW-1133">Transmembrane helix</keyword>
<dbReference type="InterPro" id="IPR005829">
    <property type="entry name" value="Sugar_transporter_CS"/>
</dbReference>
<dbReference type="FunFam" id="1.20.1250.20:FF:000078">
    <property type="entry name" value="MFS maltose transporter, putative"/>
    <property type="match status" value="1"/>
</dbReference>
<protein>
    <recommendedName>
        <fullName evidence="7">Major facilitator superfamily (MFS) profile domain-containing protein</fullName>
    </recommendedName>
</protein>
<dbReference type="InterPro" id="IPR050360">
    <property type="entry name" value="MFS_Sugar_Transporters"/>
</dbReference>
<evidence type="ECO:0000256" key="1">
    <source>
        <dbReference type="ARBA" id="ARBA00004141"/>
    </source>
</evidence>
<proteinExistence type="inferred from homology"/>
<feature type="transmembrane region" description="Helical" evidence="6">
    <location>
        <begin position="114"/>
        <end position="134"/>
    </location>
</feature>
<feature type="transmembrane region" description="Helical" evidence="6">
    <location>
        <begin position="146"/>
        <end position="165"/>
    </location>
</feature>
<dbReference type="GO" id="GO:0016020">
    <property type="term" value="C:membrane"/>
    <property type="evidence" value="ECO:0007669"/>
    <property type="project" value="UniProtKB-SubCell"/>
</dbReference>
<feature type="transmembrane region" description="Helical" evidence="6">
    <location>
        <begin position="396"/>
        <end position="421"/>
    </location>
</feature>
<feature type="transmembrane region" description="Helical" evidence="6">
    <location>
        <begin position="21"/>
        <end position="41"/>
    </location>
</feature>
<evidence type="ECO:0000256" key="3">
    <source>
        <dbReference type="ARBA" id="ARBA00022692"/>
    </source>
</evidence>
<keyword evidence="3 6" id="KW-0812">Transmembrane</keyword>
<dbReference type="PROSITE" id="PS00217">
    <property type="entry name" value="SUGAR_TRANSPORT_2"/>
    <property type="match status" value="1"/>
</dbReference>
<evidence type="ECO:0000259" key="7">
    <source>
        <dbReference type="PROSITE" id="PS50850"/>
    </source>
</evidence>
<dbReference type="Gene3D" id="1.20.1250.20">
    <property type="entry name" value="MFS general substrate transporter like domains"/>
    <property type="match status" value="1"/>
</dbReference>
<feature type="transmembrane region" description="Helical" evidence="6">
    <location>
        <begin position="61"/>
        <end position="81"/>
    </location>
</feature>
<sequence>MRAHWKSLFAMTLVSLSSFQYGLDFGIIGGIQAMVPFLQVFGYEDPTTPVGYNISSQRQQLISSLMVLGSFISSSSAGFSASYIGRKASLWVACVAVFISTALMQATTNIGGLYAGRVILGLGNGLLMTHGQLYIQETLPGRYRGLGISLFTYWITVGSLIGTVVDNFASKIPSKNAYIIPLGMVHIVPGLLALGLFFVPESPRWLATNGQFEKAERALQWLRPKEWSVAAELDEMKAALAAEQQLLQSKVGYTELFRNPIDRRRTVVAVLALTTQAASGAMFVIAYGTYFFEMAHVGNAFENSCILSGVGVFALLANSFVITRYGRRRLLMTTGLVICGITQLIMAVVYTVEPGTQKSGKILVGMSVVYIVAYNGMISPYAWVSGGELPSQRLRSHTFGLAAAIGFVGAWLTTFTAPYFINPDSLNWGPKYGYIWAPSCAITALWVYLFLPEVKGRTLEEIDEMFEAGVSARKFATYECTGQHAVLEKKVDEEEQREKV</sequence>
<evidence type="ECO:0000256" key="6">
    <source>
        <dbReference type="SAM" id="Phobius"/>
    </source>
</evidence>
<evidence type="ECO:0000256" key="4">
    <source>
        <dbReference type="ARBA" id="ARBA00022989"/>
    </source>
</evidence>
<dbReference type="GO" id="GO:0005351">
    <property type="term" value="F:carbohydrate:proton symporter activity"/>
    <property type="evidence" value="ECO:0007669"/>
    <property type="project" value="TreeGrafter"/>
</dbReference>
<dbReference type="Proteomes" id="UP001320420">
    <property type="component" value="Unassembled WGS sequence"/>
</dbReference>
<dbReference type="EMBL" id="JAKJXP020000035">
    <property type="protein sequence ID" value="KAK7752779.1"/>
    <property type="molecule type" value="Genomic_DNA"/>
</dbReference>
<comment type="subcellular location">
    <subcellularLocation>
        <location evidence="1">Membrane</location>
        <topology evidence="1">Multi-pass membrane protein</topology>
    </subcellularLocation>
</comment>
<dbReference type="SUPFAM" id="SSF103473">
    <property type="entry name" value="MFS general substrate transporter"/>
    <property type="match status" value="1"/>
</dbReference>
<dbReference type="PANTHER" id="PTHR48022">
    <property type="entry name" value="PLASTIDIC GLUCOSE TRANSPORTER 4"/>
    <property type="match status" value="1"/>
</dbReference>
<feature type="transmembrane region" description="Helical" evidence="6">
    <location>
        <begin position="300"/>
        <end position="323"/>
    </location>
</feature>
<gene>
    <name evidence="8" type="ORF">SLS62_005331</name>
</gene>
<feature type="transmembrane region" description="Helical" evidence="6">
    <location>
        <begin position="177"/>
        <end position="199"/>
    </location>
</feature>
<dbReference type="PANTHER" id="PTHR48022:SF10">
    <property type="entry name" value="MAJOR FACILITATOR SUPERFAMILY (MFS) PROFILE DOMAIN-CONTAINING PROTEIN"/>
    <property type="match status" value="1"/>
</dbReference>
<dbReference type="AlphaFoldDB" id="A0AAN9YSN6"/>
<keyword evidence="9" id="KW-1185">Reference proteome</keyword>
<feature type="transmembrane region" description="Helical" evidence="6">
    <location>
        <begin position="88"/>
        <end position="108"/>
    </location>
</feature>
<feature type="transmembrane region" description="Helical" evidence="6">
    <location>
        <begin position="362"/>
        <end position="384"/>
    </location>
</feature>
<evidence type="ECO:0000256" key="2">
    <source>
        <dbReference type="ARBA" id="ARBA00010992"/>
    </source>
</evidence>
<comment type="caution">
    <text evidence="8">The sequence shown here is derived from an EMBL/GenBank/DDBJ whole genome shotgun (WGS) entry which is preliminary data.</text>
</comment>
<dbReference type="InterPro" id="IPR020846">
    <property type="entry name" value="MFS_dom"/>
</dbReference>
<evidence type="ECO:0000313" key="8">
    <source>
        <dbReference type="EMBL" id="KAK7752779.1"/>
    </source>
</evidence>
<keyword evidence="5 6" id="KW-0472">Membrane</keyword>
<dbReference type="InterPro" id="IPR036259">
    <property type="entry name" value="MFS_trans_sf"/>
</dbReference>